<sequence length="476" mass="52953">MADQNANGQDVGSVDGGRVLFFGCKGETHTHKQGFKQLFRRLRTMFKPERLDSLDDFRQDNLKGAQILVFGCPREKYKETEFEVLRRYVRAGGSVLVLLSEGGEVRNHTNINYWLEEYGISINPDAVVRTTHYKYMHPKEVFISDGILNRGVLAAVGNKHLQDLDEDFRSTKAKQAFDNTGLDFVYPYGATLSVQQPSQGMSGAGAAPVPILSSGKIAYPMNRPLGALWQLEGAGKIAVLGSVQIFDDKYIDKEENSKLVDFIFKWLRPGSQISLNHIDAEEPEISVNKLLPDTASLADKLKGCLQEGDEISRDWTTLFDNNLFKFDTSLIPEALALYEKLHVKKAPLTLIPPQFETPLPPLQPAVFPPAIREPPPPALELFDLDDSFASEHNRLAYLTNKCFGDADLEYYIAEAGHILGLKLEEGQGARHVLSEVFQRVANWKMNSMGTGVLDSPGGEEMAMPQAMGMGADQFEL</sequence>
<protein>
    <submittedName>
        <fullName evidence="4">Osm-6-like protein</fullName>
    </submittedName>
</protein>
<dbReference type="InterPro" id="IPR039975">
    <property type="entry name" value="IFT52"/>
</dbReference>
<dbReference type="Gene3D" id="6.10.250.2800">
    <property type="match status" value="1"/>
</dbReference>
<name>A0ABQ7G1V0_DUNSA</name>
<evidence type="ECO:0000259" key="3">
    <source>
        <dbReference type="Pfam" id="PF23355"/>
    </source>
</evidence>
<feature type="domain" description="Intraflagellar transport protein 52 C-terminal" evidence="1">
    <location>
        <begin position="388"/>
        <end position="437"/>
    </location>
</feature>
<dbReference type="Pfam" id="PF23355">
    <property type="entry name" value="IFT52_GIFT"/>
    <property type="match status" value="1"/>
</dbReference>
<dbReference type="CDD" id="cd23683">
    <property type="entry name" value="IFT52_CTD"/>
    <property type="match status" value="1"/>
</dbReference>
<keyword evidence="5" id="KW-1185">Reference proteome</keyword>
<proteinExistence type="predicted"/>
<dbReference type="EMBL" id="MU070283">
    <property type="protein sequence ID" value="KAF5828565.1"/>
    <property type="molecule type" value="Genomic_DNA"/>
</dbReference>
<evidence type="ECO:0000313" key="4">
    <source>
        <dbReference type="EMBL" id="KAF5828565.1"/>
    </source>
</evidence>
<dbReference type="Pfam" id="PF21178">
    <property type="entry name" value="Itf52_C"/>
    <property type="match status" value="1"/>
</dbReference>
<organism evidence="4 5">
    <name type="scientific">Dunaliella salina</name>
    <name type="common">Green alga</name>
    <name type="synonym">Protococcus salinus</name>
    <dbReference type="NCBI Taxonomy" id="3046"/>
    <lineage>
        <taxon>Eukaryota</taxon>
        <taxon>Viridiplantae</taxon>
        <taxon>Chlorophyta</taxon>
        <taxon>core chlorophytes</taxon>
        <taxon>Chlorophyceae</taxon>
        <taxon>CS clade</taxon>
        <taxon>Chlamydomonadales</taxon>
        <taxon>Dunaliellaceae</taxon>
        <taxon>Dunaliella</taxon>
    </lineage>
</organism>
<comment type="caution">
    <text evidence="4">The sequence shown here is derived from an EMBL/GenBank/DDBJ whole genome shotgun (WGS) entry which is preliminary data.</text>
</comment>
<reference evidence="4" key="1">
    <citation type="submission" date="2017-08" db="EMBL/GenBank/DDBJ databases">
        <authorList>
            <person name="Polle J.E."/>
            <person name="Barry K."/>
            <person name="Cushman J."/>
            <person name="Schmutz J."/>
            <person name="Tran D."/>
            <person name="Hathwaick L.T."/>
            <person name="Yim W.C."/>
            <person name="Jenkins J."/>
            <person name="Mckie-Krisberg Z.M."/>
            <person name="Prochnik S."/>
            <person name="Lindquist E."/>
            <person name="Dockter R.B."/>
            <person name="Adam C."/>
            <person name="Molina H."/>
            <person name="Bunkerborg J."/>
            <person name="Jin E."/>
            <person name="Buchheim M."/>
            <person name="Magnuson J."/>
        </authorList>
    </citation>
    <scope>NUCLEOTIDE SEQUENCE</scope>
    <source>
        <strain evidence="4">CCAP 19/18</strain>
    </source>
</reference>
<dbReference type="InterPro" id="IPR048643">
    <property type="entry name" value="Itf52_C"/>
</dbReference>
<dbReference type="Pfam" id="PF23352">
    <property type="entry name" value="IFT52_central"/>
    <property type="match status" value="1"/>
</dbReference>
<dbReference type="PANTHER" id="PTHR12969:SF7">
    <property type="entry name" value="INTRAFLAGELLAR TRANSPORT PROTEIN 52 HOMOLOG"/>
    <property type="match status" value="1"/>
</dbReference>
<dbReference type="InterPro" id="IPR055460">
    <property type="entry name" value="IFT52_central"/>
</dbReference>
<dbReference type="InterPro" id="IPR055458">
    <property type="entry name" value="IFT52_GIFT"/>
</dbReference>
<accession>A0ABQ7G1V0</accession>
<evidence type="ECO:0000313" key="5">
    <source>
        <dbReference type="Proteomes" id="UP000815325"/>
    </source>
</evidence>
<evidence type="ECO:0000259" key="1">
    <source>
        <dbReference type="Pfam" id="PF21178"/>
    </source>
</evidence>
<feature type="domain" description="IFT52 GIFT" evidence="3">
    <location>
        <begin position="19"/>
        <end position="281"/>
    </location>
</feature>
<dbReference type="PANTHER" id="PTHR12969">
    <property type="entry name" value="NGD5/OSM-6/IFT52"/>
    <property type="match status" value="1"/>
</dbReference>
<dbReference type="Proteomes" id="UP000815325">
    <property type="component" value="Unassembled WGS sequence"/>
</dbReference>
<evidence type="ECO:0000259" key="2">
    <source>
        <dbReference type="Pfam" id="PF23352"/>
    </source>
</evidence>
<gene>
    <name evidence="4" type="ORF">DUNSADRAFT_17407</name>
</gene>
<feature type="domain" description="IFT52 central" evidence="2">
    <location>
        <begin position="297"/>
        <end position="377"/>
    </location>
</feature>